<feature type="compositionally biased region" description="Acidic residues" evidence="1">
    <location>
        <begin position="77"/>
        <end position="93"/>
    </location>
</feature>
<reference evidence="3" key="2">
    <citation type="journal article" date="2023" name="Microbiol Resour">
        <title>Decontamination and Annotation of the Draft Genome Sequence of the Oomycete Lagenidium giganteum ARSEF 373.</title>
        <authorList>
            <person name="Morgan W.R."/>
            <person name="Tartar A."/>
        </authorList>
    </citation>
    <scope>NUCLEOTIDE SEQUENCE</scope>
    <source>
        <strain evidence="3">ARSEF 373</strain>
    </source>
</reference>
<dbReference type="AlphaFoldDB" id="A0AAV2ZC74"/>
<organism evidence="3 4">
    <name type="scientific">Lagenidium giganteum</name>
    <dbReference type="NCBI Taxonomy" id="4803"/>
    <lineage>
        <taxon>Eukaryota</taxon>
        <taxon>Sar</taxon>
        <taxon>Stramenopiles</taxon>
        <taxon>Oomycota</taxon>
        <taxon>Peronosporomycetes</taxon>
        <taxon>Pythiales</taxon>
        <taxon>Pythiaceae</taxon>
    </lineage>
</organism>
<name>A0AAV2ZC74_9STRA</name>
<comment type="caution">
    <text evidence="3">The sequence shown here is derived from an EMBL/GenBank/DDBJ whole genome shotgun (WGS) entry which is preliminary data.</text>
</comment>
<keyword evidence="2" id="KW-0472">Membrane</keyword>
<keyword evidence="4" id="KW-1185">Reference proteome</keyword>
<proteinExistence type="predicted"/>
<evidence type="ECO:0000256" key="1">
    <source>
        <dbReference type="SAM" id="MobiDB-lite"/>
    </source>
</evidence>
<feature type="transmembrane region" description="Helical" evidence="2">
    <location>
        <begin position="177"/>
        <end position="200"/>
    </location>
</feature>
<protein>
    <submittedName>
        <fullName evidence="3">Uncharacterized protein</fullName>
    </submittedName>
</protein>
<reference evidence="3" key="1">
    <citation type="submission" date="2022-11" db="EMBL/GenBank/DDBJ databases">
        <authorList>
            <person name="Morgan W.R."/>
            <person name="Tartar A."/>
        </authorList>
    </citation>
    <scope>NUCLEOTIDE SEQUENCE</scope>
    <source>
        <strain evidence="3">ARSEF 373</strain>
    </source>
</reference>
<sequence length="964" mass="101717">MTTSSPPARPQLQHNGGGADPAHVIDVSSTSPALMIDMADDDDNGDGDGGDTARAMGEAQRQRAGKRNGPAARKDADEDDPEEDDEDDSDAEYDSEHTYRRGRHAVPMDSPGDQLEADIVMEERTARPSRAGRSLRNHVFFQSDDAPRRYRSNGQSLRRIIFRRRRRGEQGKQEDDTFWTGLLIANLLSLAVLGCLVMYLTQTDFFASHQDDLFGSTVDNRFTVISQQGSQARIYLKSGYSNSRYSEAMIALARGELRLGRRALSQTDEQKFYGLSLLNNGTAVFTNKMVAPTIATDYLHAGNAVIFADGTTMTTAANMTGGISESGDLNLVSKVGSVVASAGNKQVLVIKPEGTVLVANAAAEDPSATGILLDGANRRIQLATSFSMQQRSNFSVIGTDDMPLRLNTSRIELGATDDERVVITCPTPDDKDDVDLSEGTALEFRGQTSPKLQQGGDVVIRGGDGTRRGGDIVIQGGNSTSKRPKAGTVSINADMGPNATSQTVIGSNGAKHKVSIHGDVSISGGNEGNIEMAGAVLDMSATHTKIINSGANSSFTVEAGDILMGKTSDSFQIGDLGHTAVDVRGRNVSIDSNGSLALGGSSLGLTIGNEGENSSTSIFGTVRFSSKGENEDLAIVGGRLSSKSGSISLGDVTTTDRITMTAKKISFNIAGANGILDVAADAVRLGSDATQTVLKGRTTNIDAADKVSIGGTAESVELGGPASDVQVTSKTVSLGKETTNQITLSVSNSTAAVFTGTGITIGASSPSITIGSANTAVNIQGKVTVNGKAIGSRRLESEAAVVYGGMDAIHFSVVTTSSTDEFAVPFQETFASSDSDFAFQRENGVFQFQSETSGERAMALSLSLDSLRLQIGDDSASTARIRCRVYRSRRHEDVAARRSILEASGAVDVCHGSACDDDLFFGLNAQRIVRLQKGDELSVRCTVRGSTSVARLLGNNCQISVREL</sequence>
<feature type="region of interest" description="Disordered" evidence="1">
    <location>
        <begin position="1"/>
        <end position="114"/>
    </location>
</feature>
<keyword evidence="2" id="KW-0812">Transmembrane</keyword>
<feature type="region of interest" description="Disordered" evidence="1">
    <location>
        <begin position="448"/>
        <end position="498"/>
    </location>
</feature>
<keyword evidence="2" id="KW-1133">Transmembrane helix</keyword>
<accession>A0AAV2ZC74</accession>
<dbReference type="Proteomes" id="UP001146120">
    <property type="component" value="Unassembled WGS sequence"/>
</dbReference>
<evidence type="ECO:0000313" key="4">
    <source>
        <dbReference type="Proteomes" id="UP001146120"/>
    </source>
</evidence>
<feature type="compositionally biased region" description="Acidic residues" evidence="1">
    <location>
        <begin position="38"/>
        <end position="49"/>
    </location>
</feature>
<gene>
    <name evidence="3" type="ORF">N0F65_006788</name>
</gene>
<dbReference type="EMBL" id="DAKRPA010000017">
    <property type="protein sequence ID" value="DBA03609.1"/>
    <property type="molecule type" value="Genomic_DNA"/>
</dbReference>
<evidence type="ECO:0000256" key="2">
    <source>
        <dbReference type="SAM" id="Phobius"/>
    </source>
</evidence>
<evidence type="ECO:0000313" key="3">
    <source>
        <dbReference type="EMBL" id="DBA03609.1"/>
    </source>
</evidence>